<gene>
    <name evidence="2" type="ORF">NBZ79_06820</name>
</gene>
<name>A0ABY4WBR8_9PROT</name>
<proteinExistence type="predicted"/>
<reference evidence="2" key="1">
    <citation type="submission" date="2022-06" db="EMBL/GenBank/DDBJ databases">
        <title>Sneathiella actinostolidae sp. nov., isolated from a sea anemonein the Western Pacific Ocean.</title>
        <authorList>
            <person name="Wei M.J."/>
        </authorList>
    </citation>
    <scope>NUCLEOTIDE SEQUENCE</scope>
    <source>
        <strain evidence="2">PHK-P5</strain>
    </source>
</reference>
<dbReference type="EMBL" id="CP098747">
    <property type="protein sequence ID" value="USG62689.1"/>
    <property type="molecule type" value="Genomic_DNA"/>
</dbReference>
<organism evidence="2 3">
    <name type="scientific">Sneathiella marina</name>
    <dbReference type="NCBI Taxonomy" id="2950108"/>
    <lineage>
        <taxon>Bacteria</taxon>
        <taxon>Pseudomonadati</taxon>
        <taxon>Pseudomonadota</taxon>
        <taxon>Alphaproteobacteria</taxon>
        <taxon>Sneathiellales</taxon>
        <taxon>Sneathiellaceae</taxon>
        <taxon>Sneathiella</taxon>
    </lineage>
</organism>
<feature type="coiled-coil region" evidence="1">
    <location>
        <begin position="25"/>
        <end position="59"/>
    </location>
</feature>
<dbReference type="Proteomes" id="UP001056291">
    <property type="component" value="Chromosome"/>
</dbReference>
<accession>A0ABY4WBR8</accession>
<keyword evidence="1" id="KW-0175">Coiled coil</keyword>
<evidence type="ECO:0000313" key="3">
    <source>
        <dbReference type="Proteomes" id="UP001056291"/>
    </source>
</evidence>
<keyword evidence="3" id="KW-1185">Reference proteome</keyword>
<evidence type="ECO:0000313" key="2">
    <source>
        <dbReference type="EMBL" id="USG62689.1"/>
    </source>
</evidence>
<protein>
    <submittedName>
        <fullName evidence="2">Uncharacterized protein</fullName>
    </submittedName>
</protein>
<evidence type="ECO:0000256" key="1">
    <source>
        <dbReference type="SAM" id="Coils"/>
    </source>
</evidence>
<sequence>MEKAAAAAIDDRNQGSFDMGADQATAGLQAENAALREELKAMTEKYETLERTADTISGRLDNSINELTAILEQ</sequence>